<dbReference type="SUPFAM" id="SSF50249">
    <property type="entry name" value="Nucleic acid-binding proteins"/>
    <property type="match status" value="1"/>
</dbReference>
<feature type="domain" description="S1 motif" evidence="2">
    <location>
        <begin position="9"/>
        <end position="77"/>
    </location>
</feature>
<dbReference type="FunFam" id="2.40.50.140:FF:000051">
    <property type="entry name" value="RNA-binding transcriptional accessory protein"/>
    <property type="match status" value="1"/>
</dbReference>
<organism evidence="3 4">
    <name type="scientific">Pelotomaculum propionicicum</name>
    <dbReference type="NCBI Taxonomy" id="258475"/>
    <lineage>
        <taxon>Bacteria</taxon>
        <taxon>Bacillati</taxon>
        <taxon>Bacillota</taxon>
        <taxon>Clostridia</taxon>
        <taxon>Eubacteriales</taxon>
        <taxon>Desulfotomaculaceae</taxon>
        <taxon>Pelotomaculum</taxon>
    </lineage>
</organism>
<dbReference type="Pfam" id="PF00575">
    <property type="entry name" value="S1"/>
    <property type="match status" value="1"/>
</dbReference>
<evidence type="ECO:0000256" key="1">
    <source>
        <dbReference type="SAM" id="MobiDB-lite"/>
    </source>
</evidence>
<dbReference type="InterPro" id="IPR003029">
    <property type="entry name" value="S1_domain"/>
</dbReference>
<feature type="compositionally biased region" description="Basic residues" evidence="1">
    <location>
        <begin position="121"/>
        <end position="130"/>
    </location>
</feature>
<dbReference type="AlphaFoldDB" id="A0A4Y7RLK1"/>
<dbReference type="Gene3D" id="2.40.50.140">
    <property type="entry name" value="Nucleic acid-binding proteins"/>
    <property type="match status" value="1"/>
</dbReference>
<dbReference type="Proteomes" id="UP000297597">
    <property type="component" value="Unassembled WGS sequence"/>
</dbReference>
<dbReference type="SMART" id="SM00316">
    <property type="entry name" value="S1"/>
    <property type="match status" value="1"/>
</dbReference>
<dbReference type="PROSITE" id="PS50126">
    <property type="entry name" value="S1"/>
    <property type="match status" value="1"/>
</dbReference>
<dbReference type="EMBL" id="QFFZ01000040">
    <property type="protein sequence ID" value="TEB09691.1"/>
    <property type="molecule type" value="Genomic_DNA"/>
</dbReference>
<name>A0A4Y7RLK1_9FIRM</name>
<protein>
    <submittedName>
        <fullName evidence="3">General stress protein 13</fullName>
    </submittedName>
</protein>
<evidence type="ECO:0000313" key="4">
    <source>
        <dbReference type="Proteomes" id="UP000297597"/>
    </source>
</evidence>
<feature type="compositionally biased region" description="Basic and acidic residues" evidence="1">
    <location>
        <begin position="106"/>
        <end position="120"/>
    </location>
</feature>
<feature type="region of interest" description="Disordered" evidence="1">
    <location>
        <begin position="106"/>
        <end position="130"/>
    </location>
</feature>
<proteinExistence type="predicted"/>
<evidence type="ECO:0000259" key="2">
    <source>
        <dbReference type="PROSITE" id="PS50126"/>
    </source>
</evidence>
<reference evidence="3 4" key="1">
    <citation type="journal article" date="2018" name="Environ. Microbiol.">
        <title>Novel energy conservation strategies and behaviour of Pelotomaculum schinkii driving syntrophic propionate catabolism.</title>
        <authorList>
            <person name="Hidalgo-Ahumada C.A.P."/>
            <person name="Nobu M.K."/>
            <person name="Narihiro T."/>
            <person name="Tamaki H."/>
            <person name="Liu W.T."/>
            <person name="Kamagata Y."/>
            <person name="Stams A.J.M."/>
            <person name="Imachi H."/>
            <person name="Sousa D.Z."/>
        </authorList>
    </citation>
    <scope>NUCLEOTIDE SEQUENCE [LARGE SCALE GENOMIC DNA]</scope>
    <source>
        <strain evidence="3 4">MGP</strain>
    </source>
</reference>
<dbReference type="InterPro" id="IPR012340">
    <property type="entry name" value="NA-bd_OB-fold"/>
</dbReference>
<dbReference type="GO" id="GO:0006412">
    <property type="term" value="P:translation"/>
    <property type="evidence" value="ECO:0007669"/>
    <property type="project" value="TreeGrafter"/>
</dbReference>
<accession>A0A4Y7RLK1</accession>
<keyword evidence="4" id="KW-1185">Reference proteome</keyword>
<evidence type="ECO:0000313" key="3">
    <source>
        <dbReference type="EMBL" id="TEB09691.1"/>
    </source>
</evidence>
<dbReference type="GO" id="GO:0005737">
    <property type="term" value="C:cytoplasm"/>
    <property type="evidence" value="ECO:0007669"/>
    <property type="project" value="UniProtKB-ARBA"/>
</dbReference>
<sequence>MSVMPIELGSVLEGVVTGITNFGAFIELPGGETGLVHISEIAEVYVKDVHDFLKASDRVTVKVISVDPKGKIGLSMKQANPSVRPAKKKFQPSFEEKLAKFLKESEERQQVLKRNTESKRGGRGSGRKAE</sequence>
<comment type="caution">
    <text evidence="3">The sequence shown here is derived from an EMBL/GenBank/DDBJ whole genome shotgun (WGS) entry which is preliminary data.</text>
</comment>
<dbReference type="PANTHER" id="PTHR10724">
    <property type="entry name" value="30S RIBOSOMAL PROTEIN S1"/>
    <property type="match status" value="1"/>
</dbReference>
<dbReference type="InterPro" id="IPR050437">
    <property type="entry name" value="Ribos_protein_bS1-like"/>
</dbReference>
<dbReference type="CDD" id="cd05692">
    <property type="entry name" value="S1_RPS1_repeat_hs4"/>
    <property type="match status" value="1"/>
</dbReference>
<gene>
    <name evidence="3" type="primary">yugI</name>
    <name evidence="3" type="ORF">Pmgp_02937</name>
</gene>
<dbReference type="GO" id="GO:0003735">
    <property type="term" value="F:structural constituent of ribosome"/>
    <property type="evidence" value="ECO:0007669"/>
    <property type="project" value="TreeGrafter"/>
</dbReference>
<dbReference type="GO" id="GO:0003729">
    <property type="term" value="F:mRNA binding"/>
    <property type="evidence" value="ECO:0007669"/>
    <property type="project" value="TreeGrafter"/>
</dbReference>